<dbReference type="PANTHER" id="PTHR43448">
    <property type="entry name" value="PROTOHEME IX FARNESYLTRANSFERASE, MITOCHONDRIAL"/>
    <property type="match status" value="1"/>
</dbReference>
<dbReference type="InterPro" id="IPR044878">
    <property type="entry name" value="UbiA_sf"/>
</dbReference>
<keyword evidence="3 12" id="KW-0808">Transferase</keyword>
<dbReference type="InterPro" id="IPR006369">
    <property type="entry name" value="Protohaem_IX_farnesylTrfase"/>
</dbReference>
<dbReference type="CDD" id="cd13957">
    <property type="entry name" value="PT_UbiA_Cox10"/>
    <property type="match status" value="1"/>
</dbReference>
<dbReference type="PROSITE" id="PS00943">
    <property type="entry name" value="UBIA"/>
    <property type="match status" value="1"/>
</dbReference>
<keyword evidence="8 12" id="KW-0350">Heme biosynthesis</keyword>
<gene>
    <name evidence="14" type="ORF">BpHYR1_004349</name>
</gene>
<comment type="similarity">
    <text evidence="12">Belongs to the ubiA prenyltransferase family.</text>
</comment>
<evidence type="ECO:0000313" key="15">
    <source>
        <dbReference type="Proteomes" id="UP000276133"/>
    </source>
</evidence>
<feature type="transmembrane region" description="Helical" evidence="13">
    <location>
        <begin position="189"/>
        <end position="209"/>
    </location>
</feature>
<evidence type="ECO:0000256" key="6">
    <source>
        <dbReference type="ARBA" id="ARBA00022989"/>
    </source>
</evidence>
<keyword evidence="15" id="KW-1185">Reference proteome</keyword>
<proteinExistence type="inferred from homology"/>
<dbReference type="FunFam" id="1.10.357.140:FF:000004">
    <property type="entry name" value="Protoheme IX farnesyltransferase, mitochondrial"/>
    <property type="match status" value="1"/>
</dbReference>
<feature type="transmembrane region" description="Helical" evidence="13">
    <location>
        <begin position="259"/>
        <end position="275"/>
    </location>
</feature>
<feature type="transmembrane region" description="Helical" evidence="13">
    <location>
        <begin position="164"/>
        <end position="183"/>
    </location>
</feature>
<evidence type="ECO:0000256" key="7">
    <source>
        <dbReference type="ARBA" id="ARBA00023128"/>
    </source>
</evidence>
<sequence length="474" mass="53763">MEMIISVHQKVEKDADNKSSTVTWAWMADLFFSRAILVNQLTLGKQVRKLVSSSITTSCYTTNRSCDQKELKLKMPFVQDKRFYVHKVKTVVNEKEINQKFPSSSKSDIKAKTSVHSVIDLNKDSKRKEIGFETESVNDKEWKEIHIDWNKLLSNYAKLSKKNLTALVVATTMMGCVMAPVSFNLSTFLLTTLGTTLTSASANTFNQFLEVPYDSQMNRTKDRVLVRGHLTPLHAFGFASVAGIVGVSTLYIFANPLTAFLGASTLVLYTLIYTPMKRLSPLNTWVGSIVGAIPPLMGWTAMTGQIDLASLLLAGILYSWQFPHFHALSWNLRAEYSRAGYRMIAVLNPRICTSSTLYHTLGLTFICSCLAPFLELTTWNFAIDSLPFNLYFVYLAYKFKVNSDAQSSRKLFRYSLLYLPFVMLLMLITKYPIDQHTEASNTSLLKLLETRLEHLNRPTNEINKNQDFNKISFD</sequence>
<dbReference type="Proteomes" id="UP000276133">
    <property type="component" value="Unassembled WGS sequence"/>
</dbReference>
<accession>A0A3M7S1P3</accession>
<dbReference type="PANTHER" id="PTHR43448:SF2">
    <property type="entry name" value="PROTOHEME IX FARNESYLTRANSFERASE, MITOCHONDRIAL"/>
    <property type="match status" value="1"/>
</dbReference>
<comment type="caution">
    <text evidence="14">The sequence shown here is derived from an EMBL/GenBank/DDBJ whole genome shotgun (WGS) entry which is preliminary data.</text>
</comment>
<dbReference type="EC" id="2.5.1.-" evidence="12"/>
<evidence type="ECO:0000256" key="8">
    <source>
        <dbReference type="ARBA" id="ARBA00023133"/>
    </source>
</evidence>
<dbReference type="GO" id="GO:0006784">
    <property type="term" value="P:heme A biosynthetic process"/>
    <property type="evidence" value="ECO:0007669"/>
    <property type="project" value="TreeGrafter"/>
</dbReference>
<dbReference type="InterPro" id="IPR030470">
    <property type="entry name" value="UbiA_prenylTrfase_CS"/>
</dbReference>
<comment type="function">
    <text evidence="12">Converts protoheme IX and farnesyl diphosphate to heme O.</text>
</comment>
<evidence type="ECO:0000256" key="4">
    <source>
        <dbReference type="ARBA" id="ARBA00022692"/>
    </source>
</evidence>
<dbReference type="AlphaFoldDB" id="A0A3M7S1P3"/>
<dbReference type="GO" id="GO:0031966">
    <property type="term" value="C:mitochondrial membrane"/>
    <property type="evidence" value="ECO:0007669"/>
    <property type="project" value="UniProtKB-SubCell"/>
</dbReference>
<organism evidence="14 15">
    <name type="scientific">Brachionus plicatilis</name>
    <name type="common">Marine rotifer</name>
    <name type="synonym">Brachionus muelleri</name>
    <dbReference type="NCBI Taxonomy" id="10195"/>
    <lineage>
        <taxon>Eukaryota</taxon>
        <taxon>Metazoa</taxon>
        <taxon>Spiralia</taxon>
        <taxon>Gnathifera</taxon>
        <taxon>Rotifera</taxon>
        <taxon>Eurotatoria</taxon>
        <taxon>Monogononta</taxon>
        <taxon>Pseudotrocha</taxon>
        <taxon>Ploima</taxon>
        <taxon>Brachionidae</taxon>
        <taxon>Brachionus</taxon>
    </lineage>
</organism>
<feature type="transmembrane region" description="Helical" evidence="13">
    <location>
        <begin position="351"/>
        <end position="373"/>
    </location>
</feature>
<evidence type="ECO:0000256" key="13">
    <source>
        <dbReference type="SAM" id="Phobius"/>
    </source>
</evidence>
<keyword evidence="7 12" id="KW-0496">Mitochondrion</keyword>
<evidence type="ECO:0000256" key="10">
    <source>
        <dbReference type="ARBA" id="ARBA00030253"/>
    </source>
</evidence>
<keyword evidence="9 12" id="KW-0472">Membrane</keyword>
<feature type="transmembrane region" description="Helical" evidence="13">
    <location>
        <begin position="379"/>
        <end position="399"/>
    </location>
</feature>
<dbReference type="InterPro" id="IPR016315">
    <property type="entry name" value="Protohaem_IX_farnesylTrfase_mt"/>
</dbReference>
<dbReference type="GO" id="GO:0008495">
    <property type="term" value="F:protoheme IX farnesyltransferase activity"/>
    <property type="evidence" value="ECO:0007669"/>
    <property type="project" value="UniProtKB-EC"/>
</dbReference>
<dbReference type="InterPro" id="IPR000537">
    <property type="entry name" value="UbiA_prenyltransferase"/>
</dbReference>
<evidence type="ECO:0000256" key="9">
    <source>
        <dbReference type="ARBA" id="ARBA00023136"/>
    </source>
</evidence>
<dbReference type="PIRSF" id="PIRSF001773">
    <property type="entry name" value="COX10"/>
    <property type="match status" value="1"/>
</dbReference>
<evidence type="ECO:0000313" key="14">
    <source>
        <dbReference type="EMBL" id="RNA29579.1"/>
    </source>
</evidence>
<dbReference type="EMBL" id="REGN01002200">
    <property type="protein sequence ID" value="RNA29579.1"/>
    <property type="molecule type" value="Genomic_DNA"/>
</dbReference>
<dbReference type="Pfam" id="PF01040">
    <property type="entry name" value="UbiA"/>
    <property type="match status" value="1"/>
</dbReference>
<evidence type="ECO:0000256" key="3">
    <source>
        <dbReference type="ARBA" id="ARBA00022679"/>
    </source>
</evidence>
<dbReference type="Gene3D" id="1.10.357.140">
    <property type="entry name" value="UbiA prenyltransferase"/>
    <property type="match status" value="1"/>
</dbReference>
<dbReference type="NCBIfam" id="TIGR01473">
    <property type="entry name" value="cyoE_ctaB"/>
    <property type="match status" value="1"/>
</dbReference>
<keyword evidence="6 13" id="KW-1133">Transmembrane helix</keyword>
<evidence type="ECO:0000256" key="1">
    <source>
        <dbReference type="ARBA" id="ARBA00004225"/>
    </source>
</evidence>
<evidence type="ECO:0000256" key="11">
    <source>
        <dbReference type="ARBA" id="ARBA00047690"/>
    </source>
</evidence>
<evidence type="ECO:0000256" key="12">
    <source>
        <dbReference type="PIRNR" id="PIRNR001773"/>
    </source>
</evidence>
<evidence type="ECO:0000256" key="5">
    <source>
        <dbReference type="ARBA" id="ARBA00022946"/>
    </source>
</evidence>
<dbReference type="STRING" id="10195.A0A3M7S1P3"/>
<feature type="transmembrane region" description="Helical" evidence="13">
    <location>
        <begin position="282"/>
        <end position="302"/>
    </location>
</feature>
<feature type="transmembrane region" description="Helical" evidence="13">
    <location>
        <begin position="230"/>
        <end position="253"/>
    </location>
</feature>
<dbReference type="HAMAP" id="MF_00154">
    <property type="entry name" value="CyoE_CtaB"/>
    <property type="match status" value="1"/>
</dbReference>
<keyword evidence="4 13" id="KW-0812">Transmembrane</keyword>
<keyword evidence="5" id="KW-0809">Transit peptide</keyword>
<dbReference type="OrthoDB" id="5211at2759"/>
<protein>
    <recommendedName>
        <fullName evidence="2 12">Protoheme IX farnesyltransferase, mitochondrial</fullName>
        <ecNumber evidence="12">2.5.1.-</ecNumber>
    </recommendedName>
    <alternativeName>
        <fullName evidence="10 12">Heme O synthase</fullName>
    </alternativeName>
</protein>
<feature type="transmembrane region" description="Helical" evidence="13">
    <location>
        <begin position="411"/>
        <end position="433"/>
    </location>
</feature>
<reference evidence="14 15" key="1">
    <citation type="journal article" date="2018" name="Sci. Rep.">
        <title>Genomic signatures of local adaptation to the degree of environmental predictability in rotifers.</title>
        <authorList>
            <person name="Franch-Gras L."/>
            <person name="Hahn C."/>
            <person name="Garcia-Roger E.M."/>
            <person name="Carmona M.J."/>
            <person name="Serra M."/>
            <person name="Gomez A."/>
        </authorList>
    </citation>
    <scope>NUCLEOTIDE SEQUENCE [LARGE SCALE GENOMIC DNA]</scope>
    <source>
        <strain evidence="14">HYR1</strain>
    </source>
</reference>
<evidence type="ECO:0000256" key="2">
    <source>
        <dbReference type="ARBA" id="ARBA00016335"/>
    </source>
</evidence>
<feature type="transmembrane region" description="Helical" evidence="13">
    <location>
        <begin position="308"/>
        <end position="330"/>
    </location>
</feature>
<name>A0A3M7S1P3_BRAPC</name>
<comment type="catalytic activity">
    <reaction evidence="11">
        <text>heme b + (2E,6E)-farnesyl diphosphate + H2O = Fe(II)-heme o + diphosphate</text>
        <dbReference type="Rhea" id="RHEA:28070"/>
        <dbReference type="ChEBI" id="CHEBI:15377"/>
        <dbReference type="ChEBI" id="CHEBI:33019"/>
        <dbReference type="ChEBI" id="CHEBI:60344"/>
        <dbReference type="ChEBI" id="CHEBI:60530"/>
        <dbReference type="ChEBI" id="CHEBI:175763"/>
        <dbReference type="EC" id="2.5.1.141"/>
    </reaction>
</comment>
<comment type="subcellular location">
    <subcellularLocation>
        <location evidence="1">Mitochondrion membrane</location>
        <topology evidence="1">Multi-pass membrane protein</topology>
    </subcellularLocation>
</comment>